<name>A0A9W8G2L8_9FUNG</name>
<keyword evidence="4" id="KW-0547">Nucleotide-binding</keyword>
<keyword evidence="7 8" id="KW-0472">Membrane</keyword>
<feature type="transmembrane region" description="Helical" evidence="8">
    <location>
        <begin position="549"/>
        <end position="573"/>
    </location>
</feature>
<dbReference type="InterPro" id="IPR027417">
    <property type="entry name" value="P-loop_NTPase"/>
</dbReference>
<dbReference type="GO" id="GO:0016020">
    <property type="term" value="C:membrane"/>
    <property type="evidence" value="ECO:0007669"/>
    <property type="project" value="UniProtKB-SubCell"/>
</dbReference>
<evidence type="ECO:0000256" key="7">
    <source>
        <dbReference type="ARBA" id="ARBA00023136"/>
    </source>
</evidence>
<comment type="subcellular location">
    <subcellularLocation>
        <location evidence="1">Membrane</location>
        <topology evidence="1">Multi-pass membrane protein</topology>
    </subcellularLocation>
</comment>
<evidence type="ECO:0000256" key="8">
    <source>
        <dbReference type="SAM" id="Phobius"/>
    </source>
</evidence>
<dbReference type="InterPro" id="IPR043926">
    <property type="entry name" value="ABCG_dom"/>
</dbReference>
<evidence type="ECO:0000313" key="11">
    <source>
        <dbReference type="Proteomes" id="UP001151518"/>
    </source>
</evidence>
<evidence type="ECO:0000256" key="5">
    <source>
        <dbReference type="ARBA" id="ARBA00022840"/>
    </source>
</evidence>
<gene>
    <name evidence="10" type="ORF">GGI25_005785</name>
</gene>
<dbReference type="GO" id="GO:0016887">
    <property type="term" value="F:ATP hydrolysis activity"/>
    <property type="evidence" value="ECO:0007669"/>
    <property type="project" value="InterPro"/>
</dbReference>
<dbReference type="GO" id="GO:0140359">
    <property type="term" value="F:ABC-type transporter activity"/>
    <property type="evidence" value="ECO:0007669"/>
    <property type="project" value="InterPro"/>
</dbReference>
<dbReference type="AlphaFoldDB" id="A0A9W8G2L8"/>
<dbReference type="GO" id="GO:0005524">
    <property type="term" value="F:ATP binding"/>
    <property type="evidence" value="ECO:0007669"/>
    <property type="project" value="UniProtKB-KW"/>
</dbReference>
<dbReference type="OrthoDB" id="66620at2759"/>
<dbReference type="EMBL" id="JANBTW010000120">
    <property type="protein sequence ID" value="KAJ2670616.1"/>
    <property type="molecule type" value="Genomic_DNA"/>
</dbReference>
<dbReference type="Proteomes" id="UP001151518">
    <property type="component" value="Unassembled WGS sequence"/>
</dbReference>
<evidence type="ECO:0000256" key="3">
    <source>
        <dbReference type="ARBA" id="ARBA00022692"/>
    </source>
</evidence>
<accession>A0A9W8G2L8</accession>
<dbReference type="InterPro" id="IPR050352">
    <property type="entry name" value="ABCG_transporters"/>
</dbReference>
<feature type="transmembrane region" description="Helical" evidence="8">
    <location>
        <begin position="512"/>
        <end position="537"/>
    </location>
</feature>
<feature type="transmembrane region" description="Helical" evidence="8">
    <location>
        <begin position="579"/>
        <end position="598"/>
    </location>
</feature>
<dbReference type="InterPro" id="IPR003593">
    <property type="entry name" value="AAA+_ATPase"/>
</dbReference>
<feature type="transmembrane region" description="Helical" evidence="8">
    <location>
        <begin position="470"/>
        <end position="492"/>
    </location>
</feature>
<feature type="transmembrane region" description="Helical" evidence="8">
    <location>
        <begin position="605"/>
        <end position="623"/>
    </location>
</feature>
<organism evidence="10 11">
    <name type="scientific">Coemansia spiralis</name>
    <dbReference type="NCBI Taxonomy" id="417178"/>
    <lineage>
        <taxon>Eukaryota</taxon>
        <taxon>Fungi</taxon>
        <taxon>Fungi incertae sedis</taxon>
        <taxon>Zoopagomycota</taxon>
        <taxon>Kickxellomycotina</taxon>
        <taxon>Kickxellomycetes</taxon>
        <taxon>Kickxellales</taxon>
        <taxon>Kickxellaceae</taxon>
        <taxon>Coemansia</taxon>
    </lineage>
</organism>
<keyword evidence="2" id="KW-0813">Transport</keyword>
<dbReference type="SMART" id="SM00382">
    <property type="entry name" value="AAA"/>
    <property type="match status" value="1"/>
</dbReference>
<keyword evidence="3 8" id="KW-0812">Transmembrane</keyword>
<feature type="transmembrane region" description="Helical" evidence="8">
    <location>
        <begin position="663"/>
        <end position="681"/>
    </location>
</feature>
<evidence type="ECO:0000256" key="6">
    <source>
        <dbReference type="ARBA" id="ARBA00022989"/>
    </source>
</evidence>
<dbReference type="Pfam" id="PF00005">
    <property type="entry name" value="ABC_tran"/>
    <property type="match status" value="1"/>
</dbReference>
<keyword evidence="5" id="KW-0067">ATP-binding</keyword>
<dbReference type="PANTHER" id="PTHR48041:SF122">
    <property type="entry name" value="ABC TRANSPORTER DOMAIN-CONTAINING PROTEIN"/>
    <property type="match status" value="1"/>
</dbReference>
<feature type="transmembrane region" description="Helical" evidence="8">
    <location>
        <begin position="441"/>
        <end position="458"/>
    </location>
</feature>
<dbReference type="InterPro" id="IPR013525">
    <property type="entry name" value="ABC2_TM"/>
</dbReference>
<dbReference type="PROSITE" id="PS50893">
    <property type="entry name" value="ABC_TRANSPORTER_2"/>
    <property type="match status" value="1"/>
</dbReference>
<evidence type="ECO:0000256" key="4">
    <source>
        <dbReference type="ARBA" id="ARBA00022741"/>
    </source>
</evidence>
<proteinExistence type="predicted"/>
<dbReference type="SUPFAM" id="SSF52540">
    <property type="entry name" value="P-loop containing nucleoside triphosphate hydrolases"/>
    <property type="match status" value="1"/>
</dbReference>
<dbReference type="InterPro" id="IPR017871">
    <property type="entry name" value="ABC_transporter-like_CS"/>
</dbReference>
<protein>
    <recommendedName>
        <fullName evidence="9">ABC transporter domain-containing protein</fullName>
    </recommendedName>
</protein>
<evidence type="ECO:0000256" key="1">
    <source>
        <dbReference type="ARBA" id="ARBA00004141"/>
    </source>
</evidence>
<comment type="caution">
    <text evidence="10">The sequence shown here is derived from an EMBL/GenBank/DDBJ whole genome shotgun (WGS) entry which is preliminary data.</text>
</comment>
<dbReference type="PROSITE" id="PS00211">
    <property type="entry name" value="ABC_TRANSPORTER_1"/>
    <property type="match status" value="1"/>
</dbReference>
<dbReference type="Pfam" id="PF01061">
    <property type="entry name" value="ABC2_membrane"/>
    <property type="match status" value="1"/>
</dbReference>
<dbReference type="Gene3D" id="3.40.50.300">
    <property type="entry name" value="P-loop containing nucleotide triphosphate hydrolases"/>
    <property type="match status" value="1"/>
</dbReference>
<feature type="domain" description="ABC transporter" evidence="9">
    <location>
        <begin position="90"/>
        <end position="332"/>
    </location>
</feature>
<evidence type="ECO:0000259" key="9">
    <source>
        <dbReference type="PROSITE" id="PS50893"/>
    </source>
</evidence>
<reference evidence="10" key="1">
    <citation type="submission" date="2022-07" db="EMBL/GenBank/DDBJ databases">
        <title>Phylogenomic reconstructions and comparative analyses of Kickxellomycotina fungi.</title>
        <authorList>
            <person name="Reynolds N.K."/>
            <person name="Stajich J.E."/>
            <person name="Barry K."/>
            <person name="Grigoriev I.V."/>
            <person name="Crous P."/>
            <person name="Smith M.E."/>
        </authorList>
    </citation>
    <scope>NUCLEOTIDE SEQUENCE</scope>
    <source>
        <strain evidence="10">NRRL 3115</strain>
    </source>
</reference>
<keyword evidence="6 8" id="KW-1133">Transmembrane helix</keyword>
<dbReference type="Pfam" id="PF19055">
    <property type="entry name" value="ABC2_membrane_7"/>
    <property type="match status" value="1"/>
</dbReference>
<dbReference type="InterPro" id="IPR003439">
    <property type="entry name" value="ABC_transporter-like_ATP-bd"/>
</dbReference>
<dbReference type="PANTHER" id="PTHR48041">
    <property type="entry name" value="ABC TRANSPORTER G FAMILY MEMBER 28"/>
    <property type="match status" value="1"/>
</dbReference>
<evidence type="ECO:0000313" key="10">
    <source>
        <dbReference type="EMBL" id="KAJ2670616.1"/>
    </source>
</evidence>
<evidence type="ECO:0000256" key="2">
    <source>
        <dbReference type="ARBA" id="ARBA00022448"/>
    </source>
</evidence>
<sequence length="692" mass="77687">MSDQTFHETKRLYSFLTRDYQSREEDNSNMCDTTIPPVSISDGASTSLYNDAYNEFNTNTFTITPDLPHSTESCQELFKEVILSWNDLTYEVDTTVKKTLETRTILNQISGQVKSGETIAIIGSSGAGKTTLLNALSGRIVGGRLSGKVLFCGSPRHPDCFKHATAYVQQDDLMHPLLTVQETLSYAAKLRLPNSQYSANNKINRVSAILQQLRLVGVRNTHIGNTKTRGVSGGERKRVSIGAELLTDPRLLFLDEPTSGLDSNSSQLVVELVKNIARERGIAVLMTIHQPSARIFNTFDKVILLSQGHLVYFGPTSTAIQYFSNIGYQCPVHENPADYFVDLMTLDYRNEHTLTESKNRVSVLVYNYMRYAAKRMYEGQLDTGQHTPNNTCASDVSDMTDLIPPTPHTQTWNCWMYEYKTLISRDWVNIMRNTPYLVSQAMQSLFTGLIVGFMFYYLKHDPISVQNRMGILYTIALNATFPIIMPALQAFYEERDIMLRERSSAVYRVTTFYISKVTTFMPISLACGVIFTTSVYFISRLTLTASKFFTALSVFSCLNVVSISFMLMIGSAIGTMDVAFVVAPAIVIIELLFGGLIANPTTITAALGWIRWINPVYYAYAALVKNEFDSQVFECTPGAQCYTTGEQVIEVNGMGRFSILQDSLFLLLIAAVFNTIAYALLRWRAMPRYIMI</sequence>